<dbReference type="PANTHER" id="PTHR22767:SF3">
    <property type="entry name" value="N-ALPHA-ACETYLTRANSFERASE 25, NATB AUXILIARY SUBUNIT"/>
    <property type="match status" value="1"/>
</dbReference>
<keyword evidence="4" id="KW-1185">Reference proteome</keyword>
<dbReference type="GO" id="GO:0031416">
    <property type="term" value="C:NatB complex"/>
    <property type="evidence" value="ECO:0007669"/>
    <property type="project" value="TreeGrafter"/>
</dbReference>
<dbReference type="PANTHER" id="PTHR22767">
    <property type="entry name" value="N-TERMINAL ACETYLTRANSFERASE-RELATED"/>
    <property type="match status" value="1"/>
</dbReference>
<reference evidence="3 4" key="1">
    <citation type="submission" date="2015-09" db="EMBL/GenBank/DDBJ databases">
        <title>Host preference determinants of Valsa canker pathogens revealed by comparative genomics.</title>
        <authorList>
            <person name="Yin Z."/>
            <person name="Huang L."/>
        </authorList>
    </citation>
    <scope>NUCLEOTIDE SEQUENCE [LARGE SCALE GENOMIC DNA]</scope>
    <source>
        <strain evidence="3 4">SXYLt</strain>
    </source>
</reference>
<dbReference type="Pfam" id="PF09797">
    <property type="entry name" value="NatB_MDM20"/>
    <property type="match status" value="1"/>
</dbReference>
<comment type="caution">
    <text evidence="3">The sequence shown here is derived from an EMBL/GenBank/DDBJ whole genome shotgun (WGS) entry which is preliminary data.</text>
</comment>
<proteinExistence type="inferred from homology"/>
<protein>
    <recommendedName>
        <fullName evidence="5">N-acetyltransferase B complex non catalytic subunit</fullName>
    </recommendedName>
</protein>
<dbReference type="AlphaFoldDB" id="A0A423W9L3"/>
<dbReference type="InParanoid" id="A0A423W9L3"/>
<dbReference type="STRING" id="1230097.A0A423W9L3"/>
<evidence type="ECO:0000256" key="2">
    <source>
        <dbReference type="SAM" id="MobiDB-lite"/>
    </source>
</evidence>
<sequence>MSGYGMYYRPALKNSVDVQLQTAFNEGLWPNVVRLAAQRYKAKKDPYYEAIKVCAESQLDTVGEKSAVLFAIDALVRDKTAVPDFDTLELYEWSIKEAGIPLDYSQTIGVLRARWAKANAGSPHVVECLRSCVLAWDLVNAQQIAATLDRGQPAKNDGKHMFWSITLTYLLSISPQCPERMDVMFGKLSRMQLEKAANISASAINGGKAQPGRGLREEEEINLYYRVGGKEAYLKSLLDESNPVGVLAQFKQGRKHLVRESLEALEKSEDWDNVYSLCHQVLSKQDDDGKPSFLAFDMRIWKLFVKSAGLKSDVEAAFTAVQDVLQKFVSVQGSAAPMYKKNIGLALLELTFKAPPSLLPTSLDAGRASSRVIQLYLFIEQNLLQRSTFDDIKEYLAELTFEEAKYFIDNFSKSTSAKDTNEQKEIVARVFEIKARYFLTTCPYTQEYVAVAAEAEEPQLKCKFCSATATTKTCNSCLESVASSALTAYQDLDKAPEKLKGLDKDPRVDLALVATTALLKLSGLRQKPLPTGLAPLSNVDMSRLLQAVVILGTQVSKTPNEIPLRLLLVQVYLLLGCASLAHETWVPMDVKRTIQDALSPLFFDRISSISPGLFQKNRSRLTEPLTSYYSGCLRDKSPVKIWDAFTAGSYTSILDMAEYSDRLRRSCTLVMTVVEERRATRALGGRIEGGIEQSSLLGHITDDTEFVTAIDHGSFPNLESSYTAPLYELVKSGPELSSERSRLALLAEQFNDAVTYRAPKDYKPTKANEAAARDRAYLTETFSRLSEATTTLLLDPSTRAPDRLTGPEHRYHTTLGLLSSLLRTALETPKSSDPTPPPPGLSTAATGIRSSLGSLRAEFSSTPPKVSALPGGDALHSLTGPHALSLYRDAALAVRQASRLLITLDGEQRARDRSGKAGLHGGVLAEVRGLDELAGRALAGVKGRVGELREALGQGGWLDRMAEWTFGEDELSELVRDVVGEAEVEEWGSRVVESWREGVKGLGLVRME</sequence>
<accession>A0A423W9L3</accession>
<dbReference type="InterPro" id="IPR019183">
    <property type="entry name" value="NAA25_NatB_aux_su"/>
</dbReference>
<dbReference type="Proteomes" id="UP000285146">
    <property type="component" value="Unassembled WGS sequence"/>
</dbReference>
<feature type="region of interest" description="Disordered" evidence="2">
    <location>
        <begin position="827"/>
        <end position="846"/>
    </location>
</feature>
<name>A0A423W9L3_9PEZI</name>
<dbReference type="EMBL" id="LKEB01000057">
    <property type="protein sequence ID" value="ROW00039.1"/>
    <property type="molecule type" value="Genomic_DNA"/>
</dbReference>
<dbReference type="OrthoDB" id="1874341at2759"/>
<evidence type="ECO:0000256" key="1">
    <source>
        <dbReference type="ARBA" id="ARBA00006298"/>
    </source>
</evidence>
<evidence type="ECO:0000313" key="4">
    <source>
        <dbReference type="Proteomes" id="UP000285146"/>
    </source>
</evidence>
<gene>
    <name evidence="3" type="ORF">VPNG_08342</name>
</gene>
<evidence type="ECO:0000313" key="3">
    <source>
        <dbReference type="EMBL" id="ROW00039.1"/>
    </source>
</evidence>
<evidence type="ECO:0008006" key="5">
    <source>
        <dbReference type="Google" id="ProtNLM"/>
    </source>
</evidence>
<organism evidence="3 4">
    <name type="scientific">Cytospora leucostoma</name>
    <dbReference type="NCBI Taxonomy" id="1230097"/>
    <lineage>
        <taxon>Eukaryota</taxon>
        <taxon>Fungi</taxon>
        <taxon>Dikarya</taxon>
        <taxon>Ascomycota</taxon>
        <taxon>Pezizomycotina</taxon>
        <taxon>Sordariomycetes</taxon>
        <taxon>Sordariomycetidae</taxon>
        <taxon>Diaporthales</taxon>
        <taxon>Cytosporaceae</taxon>
        <taxon>Cytospora</taxon>
    </lineage>
</organism>
<comment type="similarity">
    <text evidence="1">Belongs to the MDM20/NAA25 family.</text>
</comment>